<dbReference type="EMBL" id="UHDK01000001">
    <property type="protein sequence ID" value="SUM34553.1"/>
    <property type="molecule type" value="Genomic_DNA"/>
</dbReference>
<dbReference type="Pfam" id="PF05913">
    <property type="entry name" value="MupG_C"/>
    <property type="match status" value="1"/>
</dbReference>
<feature type="domain" description="6-phospho-N-acetylmuramidase C-terminal" evidence="1">
    <location>
        <begin position="27"/>
        <end position="123"/>
    </location>
</feature>
<dbReference type="InterPro" id="IPR043894">
    <property type="entry name" value="MupG_C"/>
</dbReference>
<sequence length="129" mass="15034">MAQQLYQAIQHRNFILHLKYYDNHIPTILQASHTVRIDNPEHVIRSQEARHYLNDTIQPMHTVERLPGHITLDNTLNGRYEGELQIIKEPLPEHPNVNVIARVITADLPLIYCMQSGDSFSFKNQPKEM</sequence>
<accession>A0A380FM65</accession>
<dbReference type="InterPro" id="IPR008589">
    <property type="entry name" value="MupG"/>
</dbReference>
<dbReference type="PANTHER" id="PTHR38435">
    <property type="match status" value="1"/>
</dbReference>
<organism evidence="2 3">
    <name type="scientific">Staphylococcus gallinarum</name>
    <dbReference type="NCBI Taxonomy" id="1293"/>
    <lineage>
        <taxon>Bacteria</taxon>
        <taxon>Bacillati</taxon>
        <taxon>Bacillota</taxon>
        <taxon>Bacilli</taxon>
        <taxon>Bacillales</taxon>
        <taxon>Staphylococcaceae</taxon>
        <taxon>Staphylococcus</taxon>
    </lineage>
</organism>
<dbReference type="InterPro" id="IPR029000">
    <property type="entry name" value="Cyclophilin-like_dom_sf"/>
</dbReference>
<evidence type="ECO:0000313" key="2">
    <source>
        <dbReference type="EMBL" id="SUM34553.1"/>
    </source>
</evidence>
<dbReference type="SUPFAM" id="SSF50891">
    <property type="entry name" value="Cyclophilin-like"/>
    <property type="match status" value="1"/>
</dbReference>
<proteinExistence type="predicted"/>
<dbReference type="PANTHER" id="PTHR38435:SF2">
    <property type="entry name" value="DUF871 DOMAIN-CONTAINING PROTEIN"/>
    <property type="match status" value="1"/>
</dbReference>
<reference evidence="2 3" key="1">
    <citation type="submission" date="2018-06" db="EMBL/GenBank/DDBJ databases">
        <authorList>
            <consortium name="Pathogen Informatics"/>
            <person name="Doyle S."/>
        </authorList>
    </citation>
    <scope>NUCLEOTIDE SEQUENCE [LARGE SCALE GENOMIC DNA]</scope>
    <source>
        <strain evidence="2 3">NCTC12195</strain>
    </source>
</reference>
<dbReference type="Proteomes" id="UP000255277">
    <property type="component" value="Unassembled WGS sequence"/>
</dbReference>
<dbReference type="Gene3D" id="2.40.100.10">
    <property type="entry name" value="Cyclophilin-like"/>
    <property type="match status" value="1"/>
</dbReference>
<dbReference type="STRING" id="1293.SH09_08115"/>
<evidence type="ECO:0000313" key="3">
    <source>
        <dbReference type="Proteomes" id="UP000255277"/>
    </source>
</evidence>
<name>A0A380FM65_STAGA</name>
<protein>
    <submittedName>
        <fullName evidence="2">Outer surface protein</fullName>
    </submittedName>
</protein>
<evidence type="ECO:0000259" key="1">
    <source>
        <dbReference type="Pfam" id="PF05913"/>
    </source>
</evidence>
<gene>
    <name evidence="2" type="ORF">NCTC12195_04079</name>
</gene>
<dbReference type="AlphaFoldDB" id="A0A380FM65"/>